<sequence length="440" mass="48683">MDGWYVLEASAPHRYRVPWDDELPIAVPVGVPLDKHYFRGFLIYRAWRGQWFLRLRWAARPPGKADRPTACDDCLLAVGPMNEVVVEVRRTVDGRPRRYRVARRGAADSSSRTVRFDLGRAVTARADEIFDVEQAGALFLAYYRAGTVPDAEYTLRELDSAEGRTEFGAQTHVLTVDHGCYRPVLATVAEGEFAALLPEAEEDPELGDESAVLVLATLPPGRAWADLDDEEVAEGAEFLQVAGSGGRYLVEWRLWDGTEYRQFAIGRHATSPVEVMRESLRQSGEWLEQIQNDMDELSVAMDRIEFDAVEWVTIEVASAVLVSEDGTPLLVPESAADNATVPADEPLAPVIPLRAQEPGGVAVAADDSGTDAEDPAVDDCVPQISVPTADVPIHFDNCVEYVYPNEVFAPAEVDVLLVHYTRTGRLPELGFSYREVSLER</sequence>
<evidence type="ECO:0000313" key="2">
    <source>
        <dbReference type="Proteomes" id="UP000031364"/>
    </source>
</evidence>
<dbReference type="EMBL" id="JNFP01000097">
    <property type="protein sequence ID" value="KIA59676.1"/>
    <property type="molecule type" value="Genomic_DNA"/>
</dbReference>
<accession>A0ABR4Z2X3</accession>
<reference evidence="1 2" key="1">
    <citation type="journal article" date="2014" name="Int. J. Syst. Evol. Microbiol.">
        <title>Nocardia vulneris sp. nov., isolated from wounds of human patients in North America.</title>
        <authorList>
            <person name="Lasker B.A."/>
            <person name="Bell M."/>
            <person name="Klenk H.P."/>
            <person name="Sproer C."/>
            <person name="Schumann C."/>
            <person name="Schumann P."/>
            <person name="Brown J.M."/>
        </authorList>
    </citation>
    <scope>NUCLEOTIDE SEQUENCE [LARGE SCALE GENOMIC DNA]</scope>
    <source>
        <strain evidence="1 2">W9851</strain>
    </source>
</reference>
<dbReference type="Proteomes" id="UP000031364">
    <property type="component" value="Unassembled WGS sequence"/>
</dbReference>
<protein>
    <submittedName>
        <fullName evidence="1">Uncharacterized protein</fullName>
    </submittedName>
</protein>
<organism evidence="1 2">
    <name type="scientific">Nocardia vulneris</name>
    <dbReference type="NCBI Taxonomy" id="1141657"/>
    <lineage>
        <taxon>Bacteria</taxon>
        <taxon>Bacillati</taxon>
        <taxon>Actinomycetota</taxon>
        <taxon>Actinomycetes</taxon>
        <taxon>Mycobacteriales</taxon>
        <taxon>Nocardiaceae</taxon>
        <taxon>Nocardia</taxon>
    </lineage>
</organism>
<proteinExistence type="predicted"/>
<name>A0ABR4Z2X3_9NOCA</name>
<keyword evidence="2" id="KW-1185">Reference proteome</keyword>
<comment type="caution">
    <text evidence="1">The sequence shown here is derived from an EMBL/GenBank/DDBJ whole genome shotgun (WGS) entry which is preliminary data.</text>
</comment>
<gene>
    <name evidence="1" type="ORF">FG87_41505</name>
</gene>
<evidence type="ECO:0000313" key="1">
    <source>
        <dbReference type="EMBL" id="KIA59676.1"/>
    </source>
</evidence>
<dbReference type="RefSeq" id="WP_043682629.1">
    <property type="nucleotide sequence ID" value="NZ_BDCI01000035.1"/>
</dbReference>